<dbReference type="PRINTS" id="PR00996">
    <property type="entry name" value="CHERMTFRASE"/>
</dbReference>
<dbReference type="InterPro" id="IPR050903">
    <property type="entry name" value="Bact_Chemotaxis_MeTrfase"/>
</dbReference>
<comment type="caution">
    <text evidence="7">The sequence shown here is derived from an EMBL/GenBank/DDBJ whole genome shotgun (WGS) entry which is preliminary data.</text>
</comment>
<dbReference type="InterPro" id="IPR022642">
    <property type="entry name" value="CheR_C"/>
</dbReference>
<dbReference type="EC" id="2.1.1.80" evidence="5"/>
<evidence type="ECO:0000256" key="3">
    <source>
        <dbReference type="ARBA" id="ARBA00022679"/>
    </source>
</evidence>
<comment type="catalytic activity">
    <reaction evidence="1 5">
        <text>L-glutamyl-[protein] + S-adenosyl-L-methionine = [protein]-L-glutamate 5-O-methyl ester + S-adenosyl-L-homocysteine</text>
        <dbReference type="Rhea" id="RHEA:24452"/>
        <dbReference type="Rhea" id="RHEA-COMP:10208"/>
        <dbReference type="Rhea" id="RHEA-COMP:10311"/>
        <dbReference type="ChEBI" id="CHEBI:29973"/>
        <dbReference type="ChEBI" id="CHEBI:57856"/>
        <dbReference type="ChEBI" id="CHEBI:59789"/>
        <dbReference type="ChEBI" id="CHEBI:82795"/>
        <dbReference type="EC" id="2.1.1.80"/>
    </reaction>
</comment>
<dbReference type="Pfam" id="PF03705">
    <property type="entry name" value="CheR_N"/>
    <property type="match status" value="1"/>
</dbReference>
<keyword evidence="3 5" id="KW-0808">Transferase</keyword>
<keyword evidence="8" id="KW-1185">Reference proteome</keyword>
<dbReference type="GO" id="GO:0032259">
    <property type="term" value="P:methylation"/>
    <property type="evidence" value="ECO:0007669"/>
    <property type="project" value="UniProtKB-KW"/>
</dbReference>
<dbReference type="InterPro" id="IPR000780">
    <property type="entry name" value="CheR_MeTrfase"/>
</dbReference>
<keyword evidence="4 5" id="KW-0949">S-adenosyl-L-methionine</keyword>
<accession>A0ABS3ZBN5</accession>
<evidence type="ECO:0000259" key="6">
    <source>
        <dbReference type="PROSITE" id="PS50123"/>
    </source>
</evidence>
<dbReference type="PANTHER" id="PTHR24422:SF26">
    <property type="entry name" value="CHEMOTAXIS PROTEIN METHYLTRANSFERASE"/>
    <property type="match status" value="1"/>
</dbReference>
<dbReference type="CDD" id="cd02440">
    <property type="entry name" value="AdoMet_MTases"/>
    <property type="match status" value="1"/>
</dbReference>
<dbReference type="SMART" id="SM00138">
    <property type="entry name" value="MeTrc"/>
    <property type="match status" value="1"/>
</dbReference>
<dbReference type="SUPFAM" id="SSF47757">
    <property type="entry name" value="Chemotaxis receptor methyltransferase CheR, N-terminal domain"/>
    <property type="match status" value="1"/>
</dbReference>
<dbReference type="PROSITE" id="PS50123">
    <property type="entry name" value="CHER"/>
    <property type="match status" value="1"/>
</dbReference>
<dbReference type="Gene3D" id="1.10.155.10">
    <property type="entry name" value="Chemotaxis receptor methyltransferase CheR, N-terminal domain"/>
    <property type="match status" value="1"/>
</dbReference>
<feature type="domain" description="CheR-type methyltransferase" evidence="6">
    <location>
        <begin position="2"/>
        <end position="279"/>
    </location>
</feature>
<protein>
    <recommendedName>
        <fullName evidence="5">Chemotaxis protein methyltransferase</fullName>
        <ecNumber evidence="5">2.1.1.80</ecNumber>
    </recommendedName>
</protein>
<comment type="function">
    <text evidence="5">Methylation of the membrane-bound methyl-accepting chemotaxis proteins (MCP) to form gamma-glutamyl methyl ester residues in MCP.</text>
</comment>
<reference evidence="7 8" key="1">
    <citation type="submission" date="2020-09" db="EMBL/GenBank/DDBJ databases">
        <authorList>
            <person name="Tanuku N.R.S."/>
        </authorList>
    </citation>
    <scope>NUCLEOTIDE SEQUENCE [LARGE SCALE GENOMIC DNA]</scope>
    <source>
        <strain evidence="7 8">AK62</strain>
    </source>
</reference>
<evidence type="ECO:0000256" key="2">
    <source>
        <dbReference type="ARBA" id="ARBA00022603"/>
    </source>
</evidence>
<gene>
    <name evidence="7" type="ORF">H9C73_06850</name>
</gene>
<name>A0ABS3ZBN5_9GAMM</name>
<dbReference type="EMBL" id="JACVEW010000008">
    <property type="protein sequence ID" value="MBP0048449.1"/>
    <property type="molecule type" value="Genomic_DNA"/>
</dbReference>
<dbReference type="RefSeq" id="WP_209287067.1">
    <property type="nucleotide sequence ID" value="NZ_JACVEW010000008.1"/>
</dbReference>
<dbReference type="SUPFAM" id="SSF53335">
    <property type="entry name" value="S-adenosyl-L-methionine-dependent methyltransferases"/>
    <property type="match status" value="1"/>
</dbReference>
<organism evidence="7 8">
    <name type="scientific">Marinobacterium alkalitolerans</name>
    <dbReference type="NCBI Taxonomy" id="1542925"/>
    <lineage>
        <taxon>Bacteria</taxon>
        <taxon>Pseudomonadati</taxon>
        <taxon>Pseudomonadota</taxon>
        <taxon>Gammaproteobacteria</taxon>
        <taxon>Oceanospirillales</taxon>
        <taxon>Oceanospirillaceae</taxon>
        <taxon>Marinobacterium</taxon>
    </lineage>
</organism>
<dbReference type="GO" id="GO:0008168">
    <property type="term" value="F:methyltransferase activity"/>
    <property type="evidence" value="ECO:0007669"/>
    <property type="project" value="UniProtKB-KW"/>
</dbReference>
<evidence type="ECO:0000313" key="7">
    <source>
        <dbReference type="EMBL" id="MBP0048449.1"/>
    </source>
</evidence>
<keyword evidence="2 5" id="KW-0489">Methyltransferase</keyword>
<dbReference type="Gene3D" id="3.40.50.150">
    <property type="entry name" value="Vaccinia Virus protein VP39"/>
    <property type="match status" value="1"/>
</dbReference>
<sequence>MNAGNSGSLSARDHRKVAQFIEQAVGIQLPEHKRSLIEVRLRKRLKETRYTNVSDYIDYALSEEGAVTEQPRLIDAITTNKTAFFREPAHFQVLSHWIIEQQEAGQSGFKLWSAACSTGEEPYTLAMVMAELQGQSGSLNFDVLATDISETVLQKAAGATYSAESIEPIPLPLRENYLLRSLKQTPPLYRVTKELRERVRFGRFNLISGSYPSKPGFDAIFCRNVMIYFSADDRARVIRQLHAALKPGGLLFIGHSESIGPVHPGFETVAPTVYRRSDGG</sequence>
<dbReference type="InterPro" id="IPR022641">
    <property type="entry name" value="CheR_N"/>
</dbReference>
<dbReference type="Proteomes" id="UP000810171">
    <property type="component" value="Unassembled WGS sequence"/>
</dbReference>
<dbReference type="InterPro" id="IPR026024">
    <property type="entry name" value="Chemotaxis_MeTrfase_CheR"/>
</dbReference>
<evidence type="ECO:0000256" key="1">
    <source>
        <dbReference type="ARBA" id="ARBA00001541"/>
    </source>
</evidence>
<dbReference type="Pfam" id="PF01739">
    <property type="entry name" value="CheR"/>
    <property type="match status" value="1"/>
</dbReference>
<dbReference type="PIRSF" id="PIRSF000410">
    <property type="entry name" value="CheR"/>
    <property type="match status" value="1"/>
</dbReference>
<dbReference type="InterPro" id="IPR036804">
    <property type="entry name" value="CheR_N_sf"/>
</dbReference>
<evidence type="ECO:0000256" key="4">
    <source>
        <dbReference type="ARBA" id="ARBA00022691"/>
    </source>
</evidence>
<evidence type="ECO:0000313" key="8">
    <source>
        <dbReference type="Proteomes" id="UP000810171"/>
    </source>
</evidence>
<evidence type="ECO:0000256" key="5">
    <source>
        <dbReference type="PIRNR" id="PIRNR000410"/>
    </source>
</evidence>
<proteinExistence type="predicted"/>
<dbReference type="InterPro" id="IPR029063">
    <property type="entry name" value="SAM-dependent_MTases_sf"/>
</dbReference>
<dbReference type="PANTHER" id="PTHR24422">
    <property type="entry name" value="CHEMOTAXIS PROTEIN METHYLTRANSFERASE"/>
    <property type="match status" value="1"/>
</dbReference>